<dbReference type="Proteomes" id="UP000586254">
    <property type="component" value="Unassembled WGS sequence"/>
</dbReference>
<accession>A0A1I5FVT7</accession>
<evidence type="ECO:0000313" key="2">
    <source>
        <dbReference type="EMBL" id="NZA36686.1"/>
    </source>
</evidence>
<dbReference type="AlphaFoldDB" id="A0A1I5FVT7"/>
<evidence type="ECO:0000313" key="3">
    <source>
        <dbReference type="Proteomes" id="UP000586254"/>
    </source>
</evidence>
<comment type="caution">
    <text evidence="2">The sequence shown here is derived from an EMBL/GenBank/DDBJ whole genome shotgun (WGS) entry which is preliminary data.</text>
</comment>
<dbReference type="RefSeq" id="WP_090410709.1">
    <property type="nucleotide sequence ID" value="NZ_CABJAI010000001.1"/>
</dbReference>
<dbReference type="EMBL" id="JACCKS010000001">
    <property type="protein sequence ID" value="NZA36686.1"/>
    <property type="molecule type" value="Genomic_DNA"/>
</dbReference>
<evidence type="ECO:0000259" key="1">
    <source>
        <dbReference type="Pfam" id="PF02589"/>
    </source>
</evidence>
<dbReference type="PANTHER" id="PTHR36179">
    <property type="entry name" value="LUD_DOM DOMAIN-CONTAINING PROTEIN"/>
    <property type="match status" value="1"/>
</dbReference>
<organism evidence="2 3">
    <name type="scientific">Eubacterium callanderi</name>
    <dbReference type="NCBI Taxonomy" id="53442"/>
    <lineage>
        <taxon>Bacteria</taxon>
        <taxon>Bacillati</taxon>
        <taxon>Bacillota</taxon>
        <taxon>Clostridia</taxon>
        <taxon>Eubacteriales</taxon>
        <taxon>Eubacteriaceae</taxon>
        <taxon>Eubacterium</taxon>
    </lineage>
</organism>
<dbReference type="PANTHER" id="PTHR36179:SF2">
    <property type="entry name" value="LUD DOMAIN-CONTAINING PROTEIN"/>
    <property type="match status" value="1"/>
</dbReference>
<feature type="domain" description="LUD" evidence="1">
    <location>
        <begin position="14"/>
        <end position="205"/>
    </location>
</feature>
<dbReference type="Pfam" id="PF02589">
    <property type="entry name" value="LUD_dom"/>
    <property type="match status" value="1"/>
</dbReference>
<reference evidence="2 3" key="1">
    <citation type="submission" date="2020-07" db="EMBL/GenBank/DDBJ databases">
        <title>Organ Donor 1.</title>
        <authorList>
            <person name="Marsh A.J."/>
            <person name="Azcarate-Peril M.A."/>
        </authorList>
    </citation>
    <scope>NUCLEOTIDE SEQUENCE [LARGE SCALE GENOMIC DNA]</scope>
    <source>
        <strain evidence="2 3">AMC0717</strain>
    </source>
</reference>
<dbReference type="InterPro" id="IPR003741">
    <property type="entry name" value="LUD_dom"/>
</dbReference>
<proteinExistence type="predicted"/>
<protein>
    <submittedName>
        <fullName evidence="2">Lactate utilization protein</fullName>
    </submittedName>
</protein>
<name>A0A1I5FVT7_9FIRM</name>
<gene>
    <name evidence="2" type="ORF">H0N91_00680</name>
</gene>
<sequence length="211" mass="22694">MSFRTDHYAALAKTLIAKMEKRHFEAHYCATKKEALVLALSLIPDGASVTHGGCMTIEEIGLVDAVKQGVYNYIDRSVATTPDEKREAIAKGMMAHTFLMSANAISRDGELVNIDGFGNRIALLAYGPDQVIVLAGMNKVAGSLENAIDRARNEAAPINCVRLNRQTPCLSTGVCGDCHSADCICSNIVITRNNPIPGRIKIILIGEACGY</sequence>